<reference evidence="2" key="1">
    <citation type="submission" date="2016-11" db="UniProtKB">
        <authorList>
            <consortium name="WormBaseParasite"/>
        </authorList>
    </citation>
    <scope>IDENTIFICATION</scope>
</reference>
<accession>A0A1I8A4M3</accession>
<protein>
    <submittedName>
        <fullName evidence="2">Secreted protein</fullName>
    </submittedName>
</protein>
<evidence type="ECO:0000313" key="1">
    <source>
        <dbReference type="Proteomes" id="UP000095287"/>
    </source>
</evidence>
<organism evidence="1 2">
    <name type="scientific">Steinernema glaseri</name>
    <dbReference type="NCBI Taxonomy" id="37863"/>
    <lineage>
        <taxon>Eukaryota</taxon>
        <taxon>Metazoa</taxon>
        <taxon>Ecdysozoa</taxon>
        <taxon>Nematoda</taxon>
        <taxon>Chromadorea</taxon>
        <taxon>Rhabditida</taxon>
        <taxon>Tylenchina</taxon>
        <taxon>Panagrolaimomorpha</taxon>
        <taxon>Strongyloidoidea</taxon>
        <taxon>Steinernematidae</taxon>
        <taxon>Steinernema</taxon>
    </lineage>
</organism>
<dbReference type="AlphaFoldDB" id="A0A1I8A4M3"/>
<sequence>MISWFDDDLMLVLIASPLKAEQEMIKFLVVPAKTEVLGRTILTWLLVGVIEQPKEPSPTLSQMSRVNNGVRNGFLEDLSSVCGVLHDEDAVVLCVTRPLKLCPQEVYHIPRR</sequence>
<dbReference type="WBParaSite" id="L893_g32536.t1">
    <property type="protein sequence ID" value="L893_g32536.t1"/>
    <property type="gene ID" value="L893_g32536"/>
</dbReference>
<dbReference type="Proteomes" id="UP000095287">
    <property type="component" value="Unplaced"/>
</dbReference>
<proteinExistence type="predicted"/>
<name>A0A1I8A4M3_9BILA</name>
<keyword evidence="1" id="KW-1185">Reference proteome</keyword>
<evidence type="ECO:0000313" key="2">
    <source>
        <dbReference type="WBParaSite" id="L893_g32536.t1"/>
    </source>
</evidence>